<reference evidence="2" key="1">
    <citation type="journal article" date="2023" name="Mol. Phylogenet. Evol.">
        <title>Genome-scale phylogeny and comparative genomics of the fungal order Sordariales.</title>
        <authorList>
            <person name="Hensen N."/>
            <person name="Bonometti L."/>
            <person name="Westerberg I."/>
            <person name="Brannstrom I.O."/>
            <person name="Guillou S."/>
            <person name="Cros-Aarteil S."/>
            <person name="Calhoun S."/>
            <person name="Haridas S."/>
            <person name="Kuo A."/>
            <person name="Mondo S."/>
            <person name="Pangilinan J."/>
            <person name="Riley R."/>
            <person name="LaButti K."/>
            <person name="Andreopoulos B."/>
            <person name="Lipzen A."/>
            <person name="Chen C."/>
            <person name="Yan M."/>
            <person name="Daum C."/>
            <person name="Ng V."/>
            <person name="Clum A."/>
            <person name="Steindorff A."/>
            <person name="Ohm R.A."/>
            <person name="Martin F."/>
            <person name="Silar P."/>
            <person name="Natvig D.O."/>
            <person name="Lalanne C."/>
            <person name="Gautier V."/>
            <person name="Ament-Velasquez S.L."/>
            <person name="Kruys A."/>
            <person name="Hutchinson M.I."/>
            <person name="Powell A.J."/>
            <person name="Barry K."/>
            <person name="Miller A.N."/>
            <person name="Grigoriev I.V."/>
            <person name="Debuchy R."/>
            <person name="Gladieux P."/>
            <person name="Hiltunen Thoren M."/>
            <person name="Johannesson H."/>
        </authorList>
    </citation>
    <scope>NUCLEOTIDE SEQUENCE [LARGE SCALE GENOMIC DNA]</scope>
    <source>
        <strain evidence="2">CBS 284.82</strain>
    </source>
</reference>
<evidence type="ECO:0000313" key="2">
    <source>
        <dbReference type="Proteomes" id="UP001303115"/>
    </source>
</evidence>
<keyword evidence="2" id="KW-1185">Reference proteome</keyword>
<dbReference type="EMBL" id="MU854775">
    <property type="protein sequence ID" value="KAK4031531.1"/>
    <property type="molecule type" value="Genomic_DNA"/>
</dbReference>
<evidence type="ECO:0000313" key="1">
    <source>
        <dbReference type="EMBL" id="KAK4031531.1"/>
    </source>
</evidence>
<protein>
    <submittedName>
        <fullName evidence="1">Uncharacterized protein</fullName>
    </submittedName>
</protein>
<organism evidence="1 2">
    <name type="scientific">Parachaetomium inaequale</name>
    <dbReference type="NCBI Taxonomy" id="2588326"/>
    <lineage>
        <taxon>Eukaryota</taxon>
        <taxon>Fungi</taxon>
        <taxon>Dikarya</taxon>
        <taxon>Ascomycota</taxon>
        <taxon>Pezizomycotina</taxon>
        <taxon>Sordariomycetes</taxon>
        <taxon>Sordariomycetidae</taxon>
        <taxon>Sordariales</taxon>
        <taxon>Chaetomiaceae</taxon>
        <taxon>Parachaetomium</taxon>
    </lineage>
</organism>
<accession>A0AAN6P4E7</accession>
<sequence length="121" mass="13630">MASTAGSPSSSTSNNNTARRNYARAVYNNPYIIARNNAILNYTYLYNNSSPYQSTTPSAFVFARIALPYAHNRKIESIGDSRPSYTTIVINRRAISRTRSKWLRACRRASASLSPAAYRRR</sequence>
<gene>
    <name evidence="1" type="ORF">C8A01DRAFT_42023</name>
</gene>
<dbReference type="AlphaFoldDB" id="A0AAN6P4E7"/>
<name>A0AAN6P4E7_9PEZI</name>
<comment type="caution">
    <text evidence="1">The sequence shown here is derived from an EMBL/GenBank/DDBJ whole genome shotgun (WGS) entry which is preliminary data.</text>
</comment>
<dbReference type="Proteomes" id="UP001303115">
    <property type="component" value="Unassembled WGS sequence"/>
</dbReference>
<proteinExistence type="predicted"/>